<organism evidence="3 4">
    <name type="scientific">Zea mays</name>
    <name type="common">Maize</name>
    <dbReference type="NCBI Taxonomy" id="4577"/>
    <lineage>
        <taxon>Eukaryota</taxon>
        <taxon>Viridiplantae</taxon>
        <taxon>Streptophyta</taxon>
        <taxon>Embryophyta</taxon>
        <taxon>Tracheophyta</taxon>
        <taxon>Spermatophyta</taxon>
        <taxon>Magnoliopsida</taxon>
        <taxon>Liliopsida</taxon>
        <taxon>Poales</taxon>
        <taxon>Poaceae</taxon>
        <taxon>PACMAD clade</taxon>
        <taxon>Panicoideae</taxon>
        <taxon>Andropogonodae</taxon>
        <taxon>Andropogoneae</taxon>
        <taxon>Tripsacinae</taxon>
        <taxon>Zea</taxon>
    </lineage>
</organism>
<proteinExistence type="evidence at protein level"/>
<dbReference type="AlphaFoldDB" id="A0A804RFB4"/>
<dbReference type="Gene3D" id="3.20.20.100">
    <property type="entry name" value="NADP-dependent oxidoreductase domain"/>
    <property type="match status" value="1"/>
</dbReference>
<name>A0A804RFB4_MAIZE</name>
<evidence type="ECO:0000313" key="4">
    <source>
        <dbReference type="Proteomes" id="UP000007305"/>
    </source>
</evidence>
<feature type="region of interest" description="Disordered" evidence="1">
    <location>
        <begin position="109"/>
        <end position="140"/>
    </location>
</feature>
<dbReference type="Pfam" id="PF00248">
    <property type="entry name" value="Aldo_ket_red"/>
    <property type="match status" value="1"/>
</dbReference>
<protein>
    <recommendedName>
        <fullName evidence="2">NADP-dependent oxidoreductase domain-containing protein</fullName>
    </recommendedName>
</protein>
<keyword evidence="5" id="KW-1267">Proteomics identification</keyword>
<accession>A0A804RFB4</accession>
<evidence type="ECO:0000259" key="2">
    <source>
        <dbReference type="Pfam" id="PF00248"/>
    </source>
</evidence>
<reference evidence="4" key="1">
    <citation type="journal article" date="2009" name="Science">
        <title>The B73 maize genome: complexity, diversity, and dynamics.</title>
        <authorList>
            <person name="Schnable P.S."/>
            <person name="Ware D."/>
            <person name="Fulton R.S."/>
            <person name="Stein J.C."/>
            <person name="Wei F."/>
            <person name="Pasternak S."/>
            <person name="Liang C."/>
            <person name="Zhang J."/>
            <person name="Fulton L."/>
            <person name="Graves T.A."/>
            <person name="Minx P."/>
            <person name="Reily A.D."/>
            <person name="Courtney L."/>
            <person name="Kruchowski S.S."/>
            <person name="Tomlinson C."/>
            <person name="Strong C."/>
            <person name="Delehaunty K."/>
            <person name="Fronick C."/>
            <person name="Courtney B."/>
            <person name="Rock S.M."/>
            <person name="Belter E."/>
            <person name="Du F."/>
            <person name="Kim K."/>
            <person name="Abbott R.M."/>
            <person name="Cotton M."/>
            <person name="Levy A."/>
            <person name="Marchetto P."/>
            <person name="Ochoa K."/>
            <person name="Jackson S.M."/>
            <person name="Gillam B."/>
            <person name="Chen W."/>
            <person name="Yan L."/>
            <person name="Higginbotham J."/>
            <person name="Cardenas M."/>
            <person name="Waligorski J."/>
            <person name="Applebaum E."/>
            <person name="Phelps L."/>
            <person name="Falcone J."/>
            <person name="Kanchi K."/>
            <person name="Thane T."/>
            <person name="Scimone A."/>
            <person name="Thane N."/>
            <person name="Henke J."/>
            <person name="Wang T."/>
            <person name="Ruppert J."/>
            <person name="Shah N."/>
            <person name="Rotter K."/>
            <person name="Hodges J."/>
            <person name="Ingenthron E."/>
            <person name="Cordes M."/>
            <person name="Kohlberg S."/>
            <person name="Sgro J."/>
            <person name="Delgado B."/>
            <person name="Mead K."/>
            <person name="Chinwalla A."/>
            <person name="Leonard S."/>
            <person name="Crouse K."/>
            <person name="Collura K."/>
            <person name="Kudrna D."/>
            <person name="Currie J."/>
            <person name="He R."/>
            <person name="Angelova A."/>
            <person name="Rajasekar S."/>
            <person name="Mueller T."/>
            <person name="Lomeli R."/>
            <person name="Scara G."/>
            <person name="Ko A."/>
            <person name="Delaney K."/>
            <person name="Wissotski M."/>
            <person name="Lopez G."/>
            <person name="Campos D."/>
            <person name="Braidotti M."/>
            <person name="Ashley E."/>
            <person name="Golser W."/>
            <person name="Kim H."/>
            <person name="Lee S."/>
            <person name="Lin J."/>
            <person name="Dujmic Z."/>
            <person name="Kim W."/>
            <person name="Talag J."/>
            <person name="Zuccolo A."/>
            <person name="Fan C."/>
            <person name="Sebastian A."/>
            <person name="Kramer M."/>
            <person name="Spiegel L."/>
            <person name="Nascimento L."/>
            <person name="Zutavern T."/>
            <person name="Miller B."/>
            <person name="Ambroise C."/>
            <person name="Muller S."/>
            <person name="Spooner W."/>
            <person name="Narechania A."/>
            <person name="Ren L."/>
            <person name="Wei S."/>
            <person name="Kumari S."/>
            <person name="Faga B."/>
            <person name="Levy M.J."/>
            <person name="McMahan L."/>
            <person name="Van Buren P."/>
            <person name="Vaughn M.W."/>
            <person name="Ying K."/>
            <person name="Yeh C.-T."/>
            <person name="Emrich S.J."/>
            <person name="Jia Y."/>
            <person name="Kalyanaraman A."/>
            <person name="Hsia A.-P."/>
            <person name="Barbazuk W.B."/>
            <person name="Baucom R.S."/>
            <person name="Brutnell T.P."/>
            <person name="Carpita N.C."/>
            <person name="Chaparro C."/>
            <person name="Chia J.-M."/>
            <person name="Deragon J.-M."/>
            <person name="Estill J.C."/>
            <person name="Fu Y."/>
            <person name="Jeddeloh J.A."/>
            <person name="Han Y."/>
            <person name="Lee H."/>
            <person name="Li P."/>
            <person name="Lisch D.R."/>
            <person name="Liu S."/>
            <person name="Liu Z."/>
            <person name="Nagel D.H."/>
            <person name="McCann M.C."/>
            <person name="SanMiguel P."/>
            <person name="Myers A.M."/>
            <person name="Nettleton D."/>
            <person name="Nguyen J."/>
            <person name="Penning B.W."/>
            <person name="Ponnala L."/>
            <person name="Schneider K.L."/>
            <person name="Schwartz D.C."/>
            <person name="Sharma A."/>
            <person name="Soderlund C."/>
            <person name="Springer N.M."/>
            <person name="Sun Q."/>
            <person name="Wang H."/>
            <person name="Waterman M."/>
            <person name="Westerman R."/>
            <person name="Wolfgruber T.K."/>
            <person name="Yang L."/>
            <person name="Yu Y."/>
            <person name="Zhang L."/>
            <person name="Zhou S."/>
            <person name="Zhu Q."/>
            <person name="Bennetzen J.L."/>
            <person name="Dawe R.K."/>
            <person name="Jiang J."/>
            <person name="Jiang N."/>
            <person name="Presting G.G."/>
            <person name="Wessler S.R."/>
            <person name="Aluru S."/>
            <person name="Martienssen R.A."/>
            <person name="Clifton S.W."/>
            <person name="McCombie W.R."/>
            <person name="Wing R.A."/>
            <person name="Wilson R.K."/>
        </authorList>
    </citation>
    <scope>NUCLEOTIDE SEQUENCE [LARGE SCALE GENOMIC DNA]</scope>
    <source>
        <strain evidence="4">cv. B73</strain>
    </source>
</reference>
<reference evidence="3" key="2">
    <citation type="submission" date="2019-07" db="EMBL/GenBank/DDBJ databases">
        <authorList>
            <person name="Seetharam A."/>
            <person name="Woodhouse M."/>
            <person name="Cannon E."/>
        </authorList>
    </citation>
    <scope>NUCLEOTIDE SEQUENCE [LARGE SCALE GENOMIC DNA]</scope>
    <source>
        <strain evidence="3">cv. B73</strain>
    </source>
</reference>
<dbReference type="Gramene" id="Zm00001eb423450_T001">
    <property type="protein sequence ID" value="Zm00001eb423450_P001"/>
    <property type="gene ID" value="Zm00001eb423450"/>
</dbReference>
<dbReference type="SUPFAM" id="SSF51430">
    <property type="entry name" value="NAD(P)-linked oxidoreductase"/>
    <property type="match status" value="1"/>
</dbReference>
<dbReference type="Proteomes" id="UP000007305">
    <property type="component" value="Chromosome 10"/>
</dbReference>
<keyword evidence="4" id="KW-1185">Reference proteome</keyword>
<feature type="domain" description="NADP-dependent oxidoreductase" evidence="2">
    <location>
        <begin position="195"/>
        <end position="299"/>
    </location>
</feature>
<reference evidence="3" key="3">
    <citation type="submission" date="2021-05" db="UniProtKB">
        <authorList>
            <consortium name="EnsemblPlants"/>
        </authorList>
    </citation>
    <scope>IDENTIFICATION</scope>
    <source>
        <strain evidence="3">cv. B73</strain>
    </source>
</reference>
<dbReference type="InterPro" id="IPR023210">
    <property type="entry name" value="NADP_OxRdtase_dom"/>
</dbReference>
<dbReference type="PRINTS" id="PR00069">
    <property type="entry name" value="ALDKETRDTASE"/>
</dbReference>
<sequence length="329" mass="35786">MRCRGASSGYHYGNKEPVGKAEGAASGCCITCIQSQGTIASHSAPPRGPYLIFRLWQVIAPSSSSFASSNQAAPGSGHGITTKECRYQDYQQPGDPRVPGGPGWPAGAGRGARHGIVPVRGGKRQDRRPRGTGARIPPPRYRFALPLRTCRRRRRGRGSAARDRGVQGGGVRDDQDVVLAVPPGSRATFPQGELAVEMNPIWQQKRLAEFCKDKGIHLTAYSPLAGQSTSKVNPVMQSEVLQEVAKARGKSVAQISLRWIYEQGASVVVKSFGRDRLKENVEIFDWELTNEDRRKISQIPQHKRVTVLGILSPDGVSSVDLAELDIVEM</sequence>
<dbReference type="InterPro" id="IPR020471">
    <property type="entry name" value="AKR"/>
</dbReference>
<dbReference type="InterPro" id="IPR036812">
    <property type="entry name" value="NAD(P)_OxRdtase_dom_sf"/>
</dbReference>
<gene>
    <name evidence="3" type="primary">LOC100383321</name>
</gene>
<dbReference type="InterPro" id="IPR018170">
    <property type="entry name" value="Aldo/ket_reductase_CS"/>
</dbReference>
<evidence type="ECO:0007829" key="5">
    <source>
        <dbReference type="PeptideAtlas" id="A0A804RFB4"/>
    </source>
</evidence>
<dbReference type="EnsemblPlants" id="Zm00001eb423450_T001">
    <property type="protein sequence ID" value="Zm00001eb423450_P001"/>
    <property type="gene ID" value="Zm00001eb423450"/>
</dbReference>
<evidence type="ECO:0000313" key="3">
    <source>
        <dbReference type="EnsemblPlants" id="Zm00001eb423450_P001"/>
    </source>
</evidence>
<evidence type="ECO:0000256" key="1">
    <source>
        <dbReference type="SAM" id="MobiDB-lite"/>
    </source>
</evidence>
<dbReference type="GO" id="GO:0016491">
    <property type="term" value="F:oxidoreductase activity"/>
    <property type="evidence" value="ECO:0007669"/>
    <property type="project" value="InterPro"/>
</dbReference>
<dbReference type="PROSITE" id="PS00063">
    <property type="entry name" value="ALDOKETO_REDUCTASE_3"/>
    <property type="match status" value="1"/>
</dbReference>
<dbReference type="PANTHER" id="PTHR11732">
    <property type="entry name" value="ALDO/KETO REDUCTASE"/>
    <property type="match status" value="1"/>
</dbReference>